<accession>A0A8K0D936</accession>
<dbReference type="AlphaFoldDB" id="A0A8K0D936"/>
<feature type="non-terminal residue" evidence="1">
    <location>
        <position position="1"/>
    </location>
</feature>
<dbReference type="EMBL" id="VTPC01001507">
    <property type="protein sequence ID" value="KAF2901718.1"/>
    <property type="molecule type" value="Genomic_DNA"/>
</dbReference>
<evidence type="ECO:0000313" key="1">
    <source>
        <dbReference type="EMBL" id="KAF2901718.1"/>
    </source>
</evidence>
<name>A0A8K0D936_IGNLU</name>
<proteinExistence type="predicted"/>
<organism evidence="1 2">
    <name type="scientific">Ignelater luminosus</name>
    <name type="common">Cucubano</name>
    <name type="synonym">Pyrophorus luminosus</name>
    <dbReference type="NCBI Taxonomy" id="2038154"/>
    <lineage>
        <taxon>Eukaryota</taxon>
        <taxon>Metazoa</taxon>
        <taxon>Ecdysozoa</taxon>
        <taxon>Arthropoda</taxon>
        <taxon>Hexapoda</taxon>
        <taxon>Insecta</taxon>
        <taxon>Pterygota</taxon>
        <taxon>Neoptera</taxon>
        <taxon>Endopterygota</taxon>
        <taxon>Coleoptera</taxon>
        <taxon>Polyphaga</taxon>
        <taxon>Elateriformia</taxon>
        <taxon>Elateroidea</taxon>
        <taxon>Elateridae</taxon>
        <taxon>Agrypninae</taxon>
        <taxon>Pyrophorini</taxon>
        <taxon>Ignelater</taxon>
    </lineage>
</organism>
<keyword evidence="2" id="KW-1185">Reference proteome</keyword>
<gene>
    <name evidence="1" type="ORF">ILUMI_04446</name>
</gene>
<sequence>IESLFELYENAFNGLKTEDKHFNFFEGCGELIRPIDNWTKNYICAYNVGICTSIRKDYTPKKNLKALLEEPEFFTTV</sequence>
<comment type="caution">
    <text evidence="1">The sequence shown here is derived from an EMBL/GenBank/DDBJ whole genome shotgun (WGS) entry which is preliminary data.</text>
</comment>
<reference evidence="1" key="1">
    <citation type="submission" date="2019-08" db="EMBL/GenBank/DDBJ databases">
        <title>The genome of the North American firefly Photinus pyralis.</title>
        <authorList>
            <consortium name="Photinus pyralis genome working group"/>
            <person name="Fallon T.R."/>
            <person name="Sander Lower S.E."/>
            <person name="Weng J.-K."/>
        </authorList>
    </citation>
    <scope>NUCLEOTIDE SEQUENCE</scope>
    <source>
        <strain evidence="1">TRF0915ILg1</strain>
        <tissue evidence="1">Whole body</tissue>
    </source>
</reference>
<protein>
    <submittedName>
        <fullName evidence="1">Uncharacterized protein</fullName>
    </submittedName>
</protein>
<dbReference type="Proteomes" id="UP000801492">
    <property type="component" value="Unassembled WGS sequence"/>
</dbReference>
<evidence type="ECO:0000313" key="2">
    <source>
        <dbReference type="Proteomes" id="UP000801492"/>
    </source>
</evidence>